<evidence type="ECO:0000256" key="3">
    <source>
        <dbReference type="RuleBase" id="RU000363"/>
    </source>
</evidence>
<comment type="caution">
    <text evidence="4">The sequence shown here is derived from an EMBL/GenBank/DDBJ whole genome shotgun (WGS) entry which is preliminary data.</text>
</comment>
<dbReference type="PRINTS" id="PR00080">
    <property type="entry name" value="SDRFAMILY"/>
</dbReference>
<dbReference type="Pfam" id="PF00106">
    <property type="entry name" value="adh_short"/>
    <property type="match status" value="1"/>
</dbReference>
<organism evidence="4 5">
    <name type="scientific">Pedobacter vanadiisoli</name>
    <dbReference type="NCBI Taxonomy" id="1761975"/>
    <lineage>
        <taxon>Bacteria</taxon>
        <taxon>Pseudomonadati</taxon>
        <taxon>Bacteroidota</taxon>
        <taxon>Sphingobacteriia</taxon>
        <taxon>Sphingobacteriales</taxon>
        <taxon>Sphingobacteriaceae</taxon>
        <taxon>Pedobacter</taxon>
    </lineage>
</organism>
<reference evidence="5" key="1">
    <citation type="journal article" date="2019" name="Int. J. Syst. Evol. Microbiol.">
        <title>The Global Catalogue of Microorganisms (GCM) 10K type strain sequencing project: providing services to taxonomists for standard genome sequencing and annotation.</title>
        <authorList>
            <consortium name="The Broad Institute Genomics Platform"/>
            <consortium name="The Broad Institute Genome Sequencing Center for Infectious Disease"/>
            <person name="Wu L."/>
            <person name="Ma J."/>
        </authorList>
    </citation>
    <scope>NUCLEOTIDE SEQUENCE [LARGE SCALE GENOMIC DNA]</scope>
    <source>
        <strain evidence="5">KCTC 42866</strain>
    </source>
</reference>
<protein>
    <submittedName>
        <fullName evidence="4">SDR family NAD(P)-dependent oxidoreductase</fullName>
        <ecNumber evidence="4">1.-.-.-</ecNumber>
    </submittedName>
</protein>
<dbReference type="Proteomes" id="UP001597461">
    <property type="component" value="Unassembled WGS sequence"/>
</dbReference>
<dbReference type="SUPFAM" id="SSF51735">
    <property type="entry name" value="NAD(P)-binding Rossmann-fold domains"/>
    <property type="match status" value="1"/>
</dbReference>
<dbReference type="InterPro" id="IPR036291">
    <property type="entry name" value="NAD(P)-bd_dom_sf"/>
</dbReference>
<dbReference type="PANTHER" id="PTHR42901">
    <property type="entry name" value="ALCOHOL DEHYDROGENASE"/>
    <property type="match status" value="1"/>
</dbReference>
<accession>A0ABW5ML78</accession>
<dbReference type="RefSeq" id="WP_379080398.1">
    <property type="nucleotide sequence ID" value="NZ_JBHULL010000012.1"/>
</dbReference>
<dbReference type="EMBL" id="JBHULL010000012">
    <property type="protein sequence ID" value="MFD2583889.1"/>
    <property type="molecule type" value="Genomic_DNA"/>
</dbReference>
<dbReference type="PANTHER" id="PTHR42901:SF1">
    <property type="entry name" value="ALCOHOL DEHYDROGENASE"/>
    <property type="match status" value="1"/>
</dbReference>
<gene>
    <name evidence="4" type="ORF">ACFSR6_15420</name>
</gene>
<dbReference type="EC" id="1.-.-.-" evidence="4"/>
<keyword evidence="5" id="KW-1185">Reference proteome</keyword>
<evidence type="ECO:0000256" key="2">
    <source>
        <dbReference type="ARBA" id="ARBA00023002"/>
    </source>
</evidence>
<dbReference type="GO" id="GO:0016491">
    <property type="term" value="F:oxidoreductase activity"/>
    <property type="evidence" value="ECO:0007669"/>
    <property type="project" value="UniProtKB-KW"/>
</dbReference>
<evidence type="ECO:0000313" key="5">
    <source>
        <dbReference type="Proteomes" id="UP001597461"/>
    </source>
</evidence>
<dbReference type="PRINTS" id="PR00081">
    <property type="entry name" value="GDHRDH"/>
</dbReference>
<dbReference type="InterPro" id="IPR002347">
    <property type="entry name" value="SDR_fam"/>
</dbReference>
<name>A0ABW5ML78_9SPHI</name>
<sequence length="269" mass="29399">MKSINGKVALITGASSGIGEAFAYKLAEMGAILVLTARRFDKLQELALKLNEQYGVRVFVFAADLIKKDAPEKLYDQIIKEGLTIDLLINNAGFGKWTNFLDETIEVYENMLELNINALVKLTHLFIPAMLKNGSGGIINVASTGAFQPCPYVGVYCASKSFVLAFSEALYGEYHKKGIIITALCPGNTSTGFQSIARANTRGMNADTPETVAHMGIKSMLKGKSFKIVGFTNYLTSFIPRLFPRKTVINIVSNMMHKKVNEVVIEGVA</sequence>
<proteinExistence type="inferred from homology"/>
<dbReference type="Gene3D" id="3.40.50.720">
    <property type="entry name" value="NAD(P)-binding Rossmann-like Domain"/>
    <property type="match status" value="1"/>
</dbReference>
<evidence type="ECO:0000256" key="1">
    <source>
        <dbReference type="ARBA" id="ARBA00006484"/>
    </source>
</evidence>
<keyword evidence="2 4" id="KW-0560">Oxidoreductase</keyword>
<dbReference type="PIRSF" id="PIRSF000126">
    <property type="entry name" value="11-beta-HSD1"/>
    <property type="match status" value="1"/>
</dbReference>
<comment type="similarity">
    <text evidence="1 3">Belongs to the short-chain dehydrogenases/reductases (SDR) family.</text>
</comment>
<evidence type="ECO:0000313" key="4">
    <source>
        <dbReference type="EMBL" id="MFD2583889.1"/>
    </source>
</evidence>